<comment type="caution">
    <text evidence="8">The sequence shown here is derived from an EMBL/GenBank/DDBJ whole genome shotgun (WGS) entry which is preliminary data.</text>
</comment>
<evidence type="ECO:0008006" key="10">
    <source>
        <dbReference type="Google" id="ProtNLM"/>
    </source>
</evidence>
<evidence type="ECO:0000313" key="9">
    <source>
        <dbReference type="Proteomes" id="UP000722485"/>
    </source>
</evidence>
<keyword evidence="4 7" id="KW-1133">Transmembrane helix</keyword>
<feature type="transmembrane region" description="Helical" evidence="7">
    <location>
        <begin position="247"/>
        <end position="271"/>
    </location>
</feature>
<accession>A0A9P5LBI9</accession>
<evidence type="ECO:0000256" key="2">
    <source>
        <dbReference type="ARBA" id="ARBA00022448"/>
    </source>
</evidence>
<feature type="transmembrane region" description="Helical" evidence="7">
    <location>
        <begin position="313"/>
        <end position="332"/>
    </location>
</feature>
<evidence type="ECO:0000256" key="3">
    <source>
        <dbReference type="ARBA" id="ARBA00022692"/>
    </source>
</evidence>
<gene>
    <name evidence="8" type="ORF">G7Z17_g5673</name>
</gene>
<evidence type="ECO:0000313" key="8">
    <source>
        <dbReference type="EMBL" id="KAF7550514.1"/>
    </source>
</evidence>
<keyword evidence="5 7" id="KW-0472">Membrane</keyword>
<feature type="transmembrane region" description="Helical" evidence="7">
    <location>
        <begin position="338"/>
        <end position="361"/>
    </location>
</feature>
<dbReference type="GO" id="GO:0016020">
    <property type="term" value="C:membrane"/>
    <property type="evidence" value="ECO:0007669"/>
    <property type="project" value="UniProtKB-SubCell"/>
</dbReference>
<feature type="transmembrane region" description="Helical" evidence="7">
    <location>
        <begin position="405"/>
        <end position="426"/>
    </location>
</feature>
<dbReference type="SUPFAM" id="SSF103473">
    <property type="entry name" value="MFS general substrate transporter"/>
    <property type="match status" value="1"/>
</dbReference>
<dbReference type="GO" id="GO:0022857">
    <property type="term" value="F:transmembrane transporter activity"/>
    <property type="evidence" value="ECO:0007669"/>
    <property type="project" value="InterPro"/>
</dbReference>
<dbReference type="PANTHER" id="PTHR43791">
    <property type="entry name" value="PERMEASE-RELATED"/>
    <property type="match status" value="1"/>
</dbReference>
<evidence type="ECO:0000256" key="1">
    <source>
        <dbReference type="ARBA" id="ARBA00004141"/>
    </source>
</evidence>
<evidence type="ECO:0000256" key="7">
    <source>
        <dbReference type="SAM" id="Phobius"/>
    </source>
</evidence>
<dbReference type="Proteomes" id="UP000722485">
    <property type="component" value="Unassembled WGS sequence"/>
</dbReference>
<dbReference type="EMBL" id="JAANBB010000097">
    <property type="protein sequence ID" value="KAF7550514.1"/>
    <property type="molecule type" value="Genomic_DNA"/>
</dbReference>
<feature type="transmembrane region" description="Helical" evidence="7">
    <location>
        <begin position="104"/>
        <end position="121"/>
    </location>
</feature>
<evidence type="ECO:0000256" key="6">
    <source>
        <dbReference type="ARBA" id="ARBA00023180"/>
    </source>
</evidence>
<feature type="transmembrane region" description="Helical" evidence="7">
    <location>
        <begin position="283"/>
        <end position="301"/>
    </location>
</feature>
<proteinExistence type="predicted"/>
<sequence length="473" mass="52957">MDSNDDVKKMTSSSDCEGVEQELERVVPSTINQSNAEMYHEALLLYPDDSAINPDMEKRLKRKLDRHILPILGICYFFYYVDKTTLSYAAIFGIKEDLNLHGTQYAWLSSVFYFGWLIWSIPSNLLMQKCRPAWYLSFNIFMWGALLMCQVAVQSFGTLSLLRILSGAFEAIADPAFMLFTTMFYTRDEQPSRISAWYAWNGIGVAGGGLIERLLLIARMRRNQTGVEQQSINWGQVKEAYLDYKTWLFALLGFVSAIPNGGISNFSTLVIKGLGFDTLHTTLLGIPQGILVVIWIGLGATANHYMPPNSRTLVSALFMLPAMAGGLGFLLAPTDAYIGRLICFYLTGSYQASFVISLSLVTSNTGGQSKKMIVSGMIWFGSCIGSIASPFFYRVEQAPSYHLGIGSLLVANCAQFAIYFGLRYVFKWENRQKEEQRAILRQSGALKDTAEALNATAFQNLTDKENPNFVYVY</sequence>
<protein>
    <recommendedName>
        <fullName evidence="10">MFS general substrate transporter</fullName>
    </recommendedName>
</protein>
<dbReference type="Pfam" id="PF07690">
    <property type="entry name" value="MFS_1"/>
    <property type="match status" value="1"/>
</dbReference>
<dbReference type="PANTHER" id="PTHR43791:SF97">
    <property type="entry name" value="ALLANTOATE TRANSPORTER, PUTATIVE (AFU_ORTHOLOGUE AFUA_1G14700)-RELATED"/>
    <property type="match status" value="1"/>
</dbReference>
<keyword evidence="6" id="KW-0325">Glycoprotein</keyword>
<feature type="transmembrane region" description="Helical" evidence="7">
    <location>
        <begin position="373"/>
        <end position="393"/>
    </location>
</feature>
<dbReference type="InterPro" id="IPR011701">
    <property type="entry name" value="MFS"/>
</dbReference>
<evidence type="ECO:0000256" key="4">
    <source>
        <dbReference type="ARBA" id="ARBA00022989"/>
    </source>
</evidence>
<dbReference type="InterPro" id="IPR036259">
    <property type="entry name" value="MFS_trans_sf"/>
</dbReference>
<feature type="transmembrane region" description="Helical" evidence="7">
    <location>
        <begin position="133"/>
        <end position="153"/>
    </location>
</feature>
<dbReference type="AlphaFoldDB" id="A0A9P5LBI9"/>
<dbReference type="Gene3D" id="1.20.1250.20">
    <property type="entry name" value="MFS general substrate transporter like domains"/>
    <property type="match status" value="1"/>
</dbReference>
<feature type="transmembrane region" description="Helical" evidence="7">
    <location>
        <begin position="68"/>
        <end position="92"/>
    </location>
</feature>
<comment type="subcellular location">
    <subcellularLocation>
        <location evidence="1">Membrane</location>
        <topology evidence="1">Multi-pass membrane protein</topology>
    </subcellularLocation>
</comment>
<reference evidence="8" key="1">
    <citation type="submission" date="2020-03" db="EMBL/GenBank/DDBJ databases">
        <title>Draft Genome Sequence of Cylindrodendrum hubeiense.</title>
        <authorList>
            <person name="Buettner E."/>
            <person name="Kellner H."/>
        </authorList>
    </citation>
    <scope>NUCLEOTIDE SEQUENCE</scope>
    <source>
        <strain evidence="8">IHI 201604</strain>
    </source>
</reference>
<keyword evidence="2" id="KW-0813">Transport</keyword>
<keyword evidence="9" id="KW-1185">Reference proteome</keyword>
<name>A0A9P5LBI9_9HYPO</name>
<keyword evidence="3 7" id="KW-0812">Transmembrane</keyword>
<dbReference type="OrthoDB" id="6730379at2759"/>
<organism evidence="8 9">
    <name type="scientific">Cylindrodendrum hubeiense</name>
    <dbReference type="NCBI Taxonomy" id="595255"/>
    <lineage>
        <taxon>Eukaryota</taxon>
        <taxon>Fungi</taxon>
        <taxon>Dikarya</taxon>
        <taxon>Ascomycota</taxon>
        <taxon>Pezizomycotina</taxon>
        <taxon>Sordariomycetes</taxon>
        <taxon>Hypocreomycetidae</taxon>
        <taxon>Hypocreales</taxon>
        <taxon>Nectriaceae</taxon>
        <taxon>Cylindrodendrum</taxon>
    </lineage>
</organism>
<evidence type="ECO:0000256" key="5">
    <source>
        <dbReference type="ARBA" id="ARBA00023136"/>
    </source>
</evidence>
<feature type="transmembrane region" description="Helical" evidence="7">
    <location>
        <begin position="197"/>
        <end position="216"/>
    </location>
</feature>